<evidence type="ECO:0000313" key="4">
    <source>
        <dbReference type="Proteomes" id="UP000515756"/>
    </source>
</evidence>
<gene>
    <name evidence="2" type="ORF">KAM343_28680</name>
    <name evidence="3" type="ORF">KAM351_06690</name>
    <name evidence="1" type="ORF">WP2W18E01_01790</name>
</gene>
<dbReference type="Proteomes" id="UP000886939">
    <property type="component" value="Unassembled WGS sequence"/>
</dbReference>
<dbReference type="Proteomes" id="UP000515756">
    <property type="component" value="Chromosome"/>
</dbReference>
<reference evidence="1 4" key="1">
    <citation type="submission" date="2019-12" db="EMBL/GenBank/DDBJ databases">
        <title>complete genome sequences of Aeromonas caviae str. WP2-W18-ESBL-01 isolated from wastewater treatment plant effluent.</title>
        <authorList>
            <person name="Sekizuka T."/>
            <person name="Itokawa K."/>
            <person name="Yatsu K."/>
            <person name="Inamine Y."/>
            <person name="Kuroda M."/>
        </authorList>
    </citation>
    <scope>NUCLEOTIDE SEQUENCE [LARGE SCALE GENOMIC DNA]</scope>
    <source>
        <strain evidence="1 4">WP2-W18-ESBL-01</strain>
    </source>
</reference>
<proteinExistence type="predicted"/>
<accession>A0A6S4TKK6</accession>
<name>A0A6S4TKK6_AERCA</name>
<organism evidence="1 4">
    <name type="scientific">Aeromonas caviae</name>
    <name type="common">Aeromonas punctata</name>
    <dbReference type="NCBI Taxonomy" id="648"/>
    <lineage>
        <taxon>Bacteria</taxon>
        <taxon>Pseudomonadati</taxon>
        <taxon>Pseudomonadota</taxon>
        <taxon>Gammaproteobacteria</taxon>
        <taxon>Aeromonadales</taxon>
        <taxon>Aeromonadaceae</taxon>
        <taxon>Aeromonas</taxon>
    </lineage>
</organism>
<dbReference type="EMBL" id="BPNN01000006">
    <property type="protein sequence ID" value="GJA62058.1"/>
    <property type="molecule type" value="Genomic_DNA"/>
</dbReference>
<protein>
    <submittedName>
        <fullName evidence="1">Uncharacterized protein</fullName>
    </submittedName>
</protein>
<dbReference type="EMBL" id="AP021927">
    <property type="protein sequence ID" value="BBQ28597.1"/>
    <property type="molecule type" value="Genomic_DNA"/>
</dbReference>
<evidence type="ECO:0000313" key="2">
    <source>
        <dbReference type="EMBL" id="GJA42072.1"/>
    </source>
</evidence>
<dbReference type="Proteomes" id="UP000886934">
    <property type="component" value="Unassembled WGS sequence"/>
</dbReference>
<sequence length="44" mass="5192">MYRVVTPQTAAELDTYYRLRREKWLRQSFHLPVGAHSRIALCTG</sequence>
<dbReference type="EMBL" id="BPNI01000062">
    <property type="protein sequence ID" value="GJA42072.1"/>
    <property type="molecule type" value="Genomic_DNA"/>
</dbReference>
<evidence type="ECO:0000313" key="3">
    <source>
        <dbReference type="EMBL" id="GJA62058.1"/>
    </source>
</evidence>
<reference evidence="2" key="2">
    <citation type="submission" date="2021-07" db="EMBL/GenBank/DDBJ databases">
        <title>Draft genome sequence of carbapenem-resistant Aeromonas spp. in Japan.</title>
        <authorList>
            <person name="Maehana S."/>
            <person name="Suzuki M."/>
            <person name="Kitasato H."/>
        </authorList>
    </citation>
    <scope>NUCLEOTIDE SEQUENCE</scope>
    <source>
        <strain evidence="2">KAM343</strain>
        <strain evidence="3">KAM351</strain>
    </source>
</reference>
<evidence type="ECO:0000313" key="1">
    <source>
        <dbReference type="EMBL" id="BBQ28597.1"/>
    </source>
</evidence>
<dbReference type="AlphaFoldDB" id="A0A6S4TKK6"/>